<organism evidence="2 3">
    <name type="scientific">Prorocentrum cordatum</name>
    <dbReference type="NCBI Taxonomy" id="2364126"/>
    <lineage>
        <taxon>Eukaryota</taxon>
        <taxon>Sar</taxon>
        <taxon>Alveolata</taxon>
        <taxon>Dinophyceae</taxon>
        <taxon>Prorocentrales</taxon>
        <taxon>Prorocentraceae</taxon>
        <taxon>Prorocentrum</taxon>
    </lineage>
</organism>
<evidence type="ECO:0000313" key="2">
    <source>
        <dbReference type="EMBL" id="CAK0830290.1"/>
    </source>
</evidence>
<protein>
    <recommendedName>
        <fullName evidence="4">EF-hand domain-containing protein</fullName>
    </recommendedName>
</protein>
<proteinExistence type="predicted"/>
<evidence type="ECO:0008006" key="4">
    <source>
        <dbReference type="Google" id="ProtNLM"/>
    </source>
</evidence>
<keyword evidence="3" id="KW-1185">Reference proteome</keyword>
<sequence>MRAGAQRFQGHSGDLSEEMVAALEAKVAEVDGDGGGSITEDVLARLRGARPFADFPGDSPKGTAQKSPPRAPRVHAVPMAVAPPPPAEEFAAMMETAGHHLFELPAAPSLLPPLLQCQGTPRATWGWAQIASTTGSLASVTSEVHGARVQTGCKAHSKGARVLKC</sequence>
<name>A0ABN9SEC7_9DINO</name>
<dbReference type="EMBL" id="CAUYUJ010010802">
    <property type="protein sequence ID" value="CAK0830290.1"/>
    <property type="molecule type" value="Genomic_DNA"/>
</dbReference>
<gene>
    <name evidence="2" type="ORF">PCOR1329_LOCUS28976</name>
</gene>
<feature type="region of interest" description="Disordered" evidence="1">
    <location>
        <begin position="50"/>
        <end position="72"/>
    </location>
</feature>
<accession>A0ABN9SEC7</accession>
<reference evidence="2" key="1">
    <citation type="submission" date="2023-10" db="EMBL/GenBank/DDBJ databases">
        <authorList>
            <person name="Chen Y."/>
            <person name="Shah S."/>
            <person name="Dougan E. K."/>
            <person name="Thang M."/>
            <person name="Chan C."/>
        </authorList>
    </citation>
    <scope>NUCLEOTIDE SEQUENCE [LARGE SCALE GENOMIC DNA]</scope>
</reference>
<evidence type="ECO:0000256" key="1">
    <source>
        <dbReference type="SAM" id="MobiDB-lite"/>
    </source>
</evidence>
<dbReference type="Proteomes" id="UP001189429">
    <property type="component" value="Unassembled WGS sequence"/>
</dbReference>
<comment type="caution">
    <text evidence="2">The sequence shown here is derived from an EMBL/GenBank/DDBJ whole genome shotgun (WGS) entry which is preliminary data.</text>
</comment>
<evidence type="ECO:0000313" key="3">
    <source>
        <dbReference type="Proteomes" id="UP001189429"/>
    </source>
</evidence>